<evidence type="ECO:0000313" key="2">
    <source>
        <dbReference type="EMBL" id="GBL81229.1"/>
    </source>
</evidence>
<feature type="region of interest" description="Disordered" evidence="1">
    <location>
        <begin position="30"/>
        <end position="51"/>
    </location>
</feature>
<name>A0A4Y2APP8_ARAVE</name>
<comment type="caution">
    <text evidence="2">The sequence shown here is derived from an EMBL/GenBank/DDBJ whole genome shotgun (WGS) entry which is preliminary data.</text>
</comment>
<reference evidence="2 3" key="1">
    <citation type="journal article" date="2019" name="Sci. Rep.">
        <title>Orb-weaving spider Araneus ventricosus genome elucidates the spidroin gene catalogue.</title>
        <authorList>
            <person name="Kono N."/>
            <person name="Nakamura H."/>
            <person name="Ohtoshi R."/>
            <person name="Moran D.A.P."/>
            <person name="Shinohara A."/>
            <person name="Yoshida Y."/>
            <person name="Fujiwara M."/>
            <person name="Mori M."/>
            <person name="Tomita M."/>
            <person name="Arakawa K."/>
        </authorList>
    </citation>
    <scope>NUCLEOTIDE SEQUENCE [LARGE SCALE GENOMIC DNA]</scope>
</reference>
<dbReference type="AlphaFoldDB" id="A0A4Y2APP8"/>
<evidence type="ECO:0000313" key="3">
    <source>
        <dbReference type="Proteomes" id="UP000499080"/>
    </source>
</evidence>
<organism evidence="2 3">
    <name type="scientific">Araneus ventricosus</name>
    <name type="common">Orbweaver spider</name>
    <name type="synonym">Epeira ventricosa</name>
    <dbReference type="NCBI Taxonomy" id="182803"/>
    <lineage>
        <taxon>Eukaryota</taxon>
        <taxon>Metazoa</taxon>
        <taxon>Ecdysozoa</taxon>
        <taxon>Arthropoda</taxon>
        <taxon>Chelicerata</taxon>
        <taxon>Arachnida</taxon>
        <taxon>Araneae</taxon>
        <taxon>Araneomorphae</taxon>
        <taxon>Entelegynae</taxon>
        <taxon>Araneoidea</taxon>
        <taxon>Araneidae</taxon>
        <taxon>Araneus</taxon>
    </lineage>
</organism>
<accession>A0A4Y2APP8</accession>
<dbReference type="Proteomes" id="UP000499080">
    <property type="component" value="Unassembled WGS sequence"/>
</dbReference>
<gene>
    <name evidence="2" type="ORF">AVEN_164682_1</name>
</gene>
<sequence length="94" mass="10561">MTFSTTERSMPPGGTARYMLSFKIVKVETTKKDRPLTSNNPKRKGHMGLYPRGMNMENVAYMVQRVVYGKGGHIGRGLYPHQGNVFTDLSAMVH</sequence>
<dbReference type="EMBL" id="BGPR01157044">
    <property type="protein sequence ID" value="GBL81229.1"/>
    <property type="molecule type" value="Genomic_DNA"/>
</dbReference>
<protein>
    <submittedName>
        <fullName evidence="2">Uncharacterized protein</fullName>
    </submittedName>
</protein>
<keyword evidence="3" id="KW-1185">Reference proteome</keyword>
<proteinExistence type="predicted"/>
<evidence type="ECO:0000256" key="1">
    <source>
        <dbReference type="SAM" id="MobiDB-lite"/>
    </source>
</evidence>